<evidence type="ECO:0000313" key="9">
    <source>
        <dbReference type="Proteomes" id="UP000320393"/>
    </source>
</evidence>
<dbReference type="InterPro" id="IPR015424">
    <property type="entry name" value="PyrdxlP-dep_Trfase"/>
</dbReference>
<keyword evidence="8" id="KW-0808">Transferase</keyword>
<organism evidence="8 9">
    <name type="scientific">Candidatus Segetimicrobium genomatis</name>
    <dbReference type="NCBI Taxonomy" id="2569760"/>
    <lineage>
        <taxon>Bacteria</taxon>
        <taxon>Bacillati</taxon>
        <taxon>Candidatus Sysuimicrobiota</taxon>
        <taxon>Candidatus Sysuimicrobiia</taxon>
        <taxon>Candidatus Sysuimicrobiales</taxon>
        <taxon>Candidatus Segetimicrobiaceae</taxon>
        <taxon>Candidatus Segetimicrobium</taxon>
    </lineage>
</organism>
<dbReference type="PRINTS" id="PR00800">
    <property type="entry name" value="YHDCRBOXLASE"/>
</dbReference>
<keyword evidence="5 7" id="KW-0456">Lyase</keyword>
<dbReference type="InterPro" id="IPR010977">
    <property type="entry name" value="Aromatic_deC"/>
</dbReference>
<comment type="similarity">
    <text evidence="2 7">Belongs to the group II decarboxylase family.</text>
</comment>
<dbReference type="Gene3D" id="3.40.640.10">
    <property type="entry name" value="Type I PLP-dependent aspartate aminotransferase-like (Major domain)"/>
    <property type="match status" value="1"/>
</dbReference>
<dbReference type="SUPFAM" id="SSF53383">
    <property type="entry name" value="PLP-dependent transferases"/>
    <property type="match status" value="1"/>
</dbReference>
<evidence type="ECO:0000256" key="7">
    <source>
        <dbReference type="RuleBase" id="RU000382"/>
    </source>
</evidence>
<sequence>MRPLLLDAATRANRYLEGLESRSVVPSAEAISRLPELGRSLPQHPDDPEAVLAALDAIGSPATMASAGGRYFGFVTGGSLPAALAANWLAGAWDQNAGLAVTSPAAATLEEIALGWLLDVLRLPEQSGGAFVTGTTMANFSALAAARHAILARAGWDVEANGLFEAPPIAVVVGDEVHVSLLKALTLLGLGRDRVVRVPVDGQGRMRAEAMPPLTDRTIVCAQAGNVNTGAFDPVGEVCAAAHDAAAWVHVDGAFGLWAAASPTFAHLARGTEDADSWAVDAHKWLNTPYDSGVAFVRHAVHLSAAMSTSAAYLQQSERREPMLYTPEMSRRARGVEIWAALRSLGRSGLADLVERTCRYARRFAEGLANGGYAVLNEVVLNQVLVSFGDDEITRRVIDGIQSEGTCWCGGTMWQGHAAMRISVSSWARTERDIVRSLAAMLRVAANYRRP</sequence>
<dbReference type="PANTHER" id="PTHR11999:SF70">
    <property type="entry name" value="MIP05841P"/>
    <property type="match status" value="1"/>
</dbReference>
<name>A0A537LHZ3_9BACT</name>
<evidence type="ECO:0000256" key="4">
    <source>
        <dbReference type="ARBA" id="ARBA00022898"/>
    </source>
</evidence>
<evidence type="ECO:0000256" key="5">
    <source>
        <dbReference type="ARBA" id="ARBA00023239"/>
    </source>
</evidence>
<keyword evidence="8" id="KW-0032">Aminotransferase</keyword>
<evidence type="ECO:0000256" key="2">
    <source>
        <dbReference type="ARBA" id="ARBA00009533"/>
    </source>
</evidence>
<dbReference type="Gene3D" id="3.90.1150.10">
    <property type="entry name" value="Aspartate Aminotransferase, domain 1"/>
    <property type="match status" value="1"/>
</dbReference>
<dbReference type="GO" id="GO:0006520">
    <property type="term" value="P:amino acid metabolic process"/>
    <property type="evidence" value="ECO:0007669"/>
    <property type="project" value="InterPro"/>
</dbReference>
<dbReference type="Proteomes" id="UP000320393">
    <property type="component" value="Unassembled WGS sequence"/>
</dbReference>
<evidence type="ECO:0000256" key="3">
    <source>
        <dbReference type="ARBA" id="ARBA00022793"/>
    </source>
</evidence>
<evidence type="ECO:0000256" key="6">
    <source>
        <dbReference type="PIRSR" id="PIRSR602129-50"/>
    </source>
</evidence>
<reference evidence="8 9" key="1">
    <citation type="journal article" date="2019" name="Nat. Microbiol.">
        <title>Mediterranean grassland soil C-N compound turnover is dependent on rainfall and depth, and is mediated by genomically divergent microorganisms.</title>
        <authorList>
            <person name="Diamond S."/>
            <person name="Andeer P.F."/>
            <person name="Li Z."/>
            <person name="Crits-Christoph A."/>
            <person name="Burstein D."/>
            <person name="Anantharaman K."/>
            <person name="Lane K.R."/>
            <person name="Thomas B.C."/>
            <person name="Pan C."/>
            <person name="Northen T.R."/>
            <person name="Banfield J.F."/>
        </authorList>
    </citation>
    <scope>NUCLEOTIDE SEQUENCE [LARGE SCALE GENOMIC DNA]</scope>
    <source>
        <strain evidence="8">NP_5</strain>
    </source>
</reference>
<comment type="caution">
    <text evidence="8">The sequence shown here is derived from an EMBL/GenBank/DDBJ whole genome shotgun (WGS) entry which is preliminary data.</text>
</comment>
<protein>
    <submittedName>
        <fullName evidence="8">Aspartate aminotransferase family protein</fullName>
    </submittedName>
</protein>
<dbReference type="EMBL" id="VBAM01000463">
    <property type="protein sequence ID" value="TMJ07644.1"/>
    <property type="molecule type" value="Genomic_DNA"/>
</dbReference>
<comment type="cofactor">
    <cofactor evidence="1 6 7">
        <name>pyridoxal 5'-phosphate</name>
        <dbReference type="ChEBI" id="CHEBI:597326"/>
    </cofactor>
</comment>
<keyword evidence="3" id="KW-0210">Decarboxylase</keyword>
<dbReference type="AlphaFoldDB" id="A0A537LHZ3"/>
<dbReference type="PANTHER" id="PTHR11999">
    <property type="entry name" value="GROUP II PYRIDOXAL-5-PHOSPHATE DECARBOXYLASE"/>
    <property type="match status" value="1"/>
</dbReference>
<dbReference type="InterPro" id="IPR015422">
    <property type="entry name" value="PyrdxlP-dep_Trfase_small"/>
</dbReference>
<evidence type="ECO:0000256" key="1">
    <source>
        <dbReference type="ARBA" id="ARBA00001933"/>
    </source>
</evidence>
<gene>
    <name evidence="8" type="ORF">E6H02_11150</name>
</gene>
<evidence type="ECO:0000313" key="8">
    <source>
        <dbReference type="EMBL" id="TMJ07644.1"/>
    </source>
</evidence>
<dbReference type="GO" id="GO:0004058">
    <property type="term" value="F:aromatic-L-amino-acid decarboxylase activity"/>
    <property type="evidence" value="ECO:0007669"/>
    <property type="project" value="UniProtKB-ARBA"/>
</dbReference>
<dbReference type="Pfam" id="PF00282">
    <property type="entry name" value="Pyridoxal_deC"/>
    <property type="match status" value="1"/>
</dbReference>
<feature type="modified residue" description="N6-(pyridoxal phosphate)lysine" evidence="6">
    <location>
        <position position="284"/>
    </location>
</feature>
<dbReference type="GO" id="GO:0008483">
    <property type="term" value="F:transaminase activity"/>
    <property type="evidence" value="ECO:0007669"/>
    <property type="project" value="UniProtKB-KW"/>
</dbReference>
<dbReference type="GO" id="GO:0019752">
    <property type="term" value="P:carboxylic acid metabolic process"/>
    <property type="evidence" value="ECO:0007669"/>
    <property type="project" value="InterPro"/>
</dbReference>
<proteinExistence type="inferred from homology"/>
<dbReference type="InterPro" id="IPR002129">
    <property type="entry name" value="PyrdxlP-dep_de-COase"/>
</dbReference>
<dbReference type="GO" id="GO:0030170">
    <property type="term" value="F:pyridoxal phosphate binding"/>
    <property type="evidence" value="ECO:0007669"/>
    <property type="project" value="InterPro"/>
</dbReference>
<accession>A0A537LHZ3</accession>
<keyword evidence="4 6" id="KW-0663">Pyridoxal phosphate</keyword>
<dbReference type="InterPro" id="IPR015421">
    <property type="entry name" value="PyrdxlP-dep_Trfase_major"/>
</dbReference>